<dbReference type="SFLD" id="SFLDG00358">
    <property type="entry name" value="Main_(cytGST)"/>
    <property type="match status" value="1"/>
</dbReference>
<name>A0A6L8W543_9PROT</name>
<dbReference type="Pfam" id="PF13417">
    <property type="entry name" value="GST_N_3"/>
    <property type="match status" value="1"/>
</dbReference>
<accession>A0A6L8W543</accession>
<dbReference type="InterPro" id="IPR036282">
    <property type="entry name" value="Glutathione-S-Trfase_C_sf"/>
</dbReference>
<proteinExistence type="predicted"/>
<feature type="domain" description="GST C-terminal" evidence="2">
    <location>
        <begin position="89"/>
        <end position="213"/>
    </location>
</feature>
<organism evidence="3 4">
    <name type="scientific">Sneathiella litorea</name>
    <dbReference type="NCBI Taxonomy" id="2606216"/>
    <lineage>
        <taxon>Bacteria</taxon>
        <taxon>Pseudomonadati</taxon>
        <taxon>Pseudomonadota</taxon>
        <taxon>Alphaproteobacteria</taxon>
        <taxon>Sneathiellales</taxon>
        <taxon>Sneathiellaceae</taxon>
        <taxon>Sneathiella</taxon>
    </lineage>
</organism>
<dbReference type="SFLD" id="SFLDS00019">
    <property type="entry name" value="Glutathione_Transferase_(cytos"/>
    <property type="match status" value="1"/>
</dbReference>
<protein>
    <submittedName>
        <fullName evidence="3">Glutathione S-transferase family protein</fullName>
    </submittedName>
</protein>
<gene>
    <name evidence="3" type="ORF">GQE98_06175</name>
</gene>
<dbReference type="Proteomes" id="UP000476030">
    <property type="component" value="Unassembled WGS sequence"/>
</dbReference>
<comment type="caution">
    <text evidence="3">The sequence shown here is derived from an EMBL/GenBank/DDBJ whole genome shotgun (WGS) entry which is preliminary data.</text>
</comment>
<feature type="domain" description="GST N-terminal" evidence="1">
    <location>
        <begin position="4"/>
        <end position="84"/>
    </location>
</feature>
<evidence type="ECO:0000313" key="3">
    <source>
        <dbReference type="EMBL" id="MZR30221.1"/>
    </source>
</evidence>
<dbReference type="CDD" id="cd00570">
    <property type="entry name" value="GST_N_family"/>
    <property type="match status" value="1"/>
</dbReference>
<dbReference type="Gene3D" id="3.40.30.10">
    <property type="entry name" value="Glutaredoxin"/>
    <property type="match status" value="1"/>
</dbReference>
<dbReference type="PANTHER" id="PTHR43968">
    <property type="match status" value="1"/>
</dbReference>
<dbReference type="InterPro" id="IPR040079">
    <property type="entry name" value="Glutathione_S-Trfase"/>
</dbReference>
<dbReference type="InterPro" id="IPR004045">
    <property type="entry name" value="Glutathione_S-Trfase_N"/>
</dbReference>
<dbReference type="GO" id="GO:0016740">
    <property type="term" value="F:transferase activity"/>
    <property type="evidence" value="ECO:0007669"/>
    <property type="project" value="UniProtKB-KW"/>
</dbReference>
<dbReference type="PROSITE" id="PS50404">
    <property type="entry name" value="GST_NTER"/>
    <property type="match status" value="1"/>
</dbReference>
<dbReference type="GO" id="GO:0005737">
    <property type="term" value="C:cytoplasm"/>
    <property type="evidence" value="ECO:0007669"/>
    <property type="project" value="TreeGrafter"/>
</dbReference>
<dbReference type="InterPro" id="IPR050983">
    <property type="entry name" value="GST_Omega/HSP26"/>
</dbReference>
<keyword evidence="3" id="KW-0808">Transferase</keyword>
<dbReference type="Gene3D" id="1.20.1050.10">
    <property type="match status" value="1"/>
</dbReference>
<dbReference type="SUPFAM" id="SSF52833">
    <property type="entry name" value="Thioredoxin-like"/>
    <property type="match status" value="1"/>
</dbReference>
<dbReference type="EMBL" id="WTUW01000001">
    <property type="protein sequence ID" value="MZR30221.1"/>
    <property type="molecule type" value="Genomic_DNA"/>
</dbReference>
<dbReference type="PROSITE" id="PS50405">
    <property type="entry name" value="GST_CTER"/>
    <property type="match status" value="1"/>
</dbReference>
<dbReference type="RefSeq" id="WP_161314737.1">
    <property type="nucleotide sequence ID" value="NZ_WTUW01000001.1"/>
</dbReference>
<dbReference type="AlphaFoldDB" id="A0A6L8W543"/>
<dbReference type="Pfam" id="PF00043">
    <property type="entry name" value="GST_C"/>
    <property type="match status" value="1"/>
</dbReference>
<sequence>MSDQVLELFSYKFSVYARIVRIILEEKGIDFKTHEVDPFAENVPENYHNIHPFKRVPAIHHRAFTLYETSAITQYLDEAFGGSSLQPDITSERARMRQIIAIIDNYGYQPLVRKVFSESVFGPTFGEETNGHVLSEGLQESAPVLSALEKLASDQGYIAASVYSLADAHVIPMIDYFTMAPEGAEMLSDYLTLARWWKRVKERPSTVSTRPVL</sequence>
<dbReference type="InterPro" id="IPR036249">
    <property type="entry name" value="Thioredoxin-like_sf"/>
</dbReference>
<evidence type="ECO:0000259" key="2">
    <source>
        <dbReference type="PROSITE" id="PS50405"/>
    </source>
</evidence>
<evidence type="ECO:0000259" key="1">
    <source>
        <dbReference type="PROSITE" id="PS50404"/>
    </source>
</evidence>
<keyword evidence="4" id="KW-1185">Reference proteome</keyword>
<dbReference type="SUPFAM" id="SSF47616">
    <property type="entry name" value="GST C-terminal domain-like"/>
    <property type="match status" value="1"/>
</dbReference>
<reference evidence="3 4" key="1">
    <citation type="submission" date="2019-12" db="EMBL/GenBank/DDBJ databases">
        <title>Snethiella sp. nov. sp. isolated from sea sand.</title>
        <authorList>
            <person name="Kim J."/>
            <person name="Jeong S.E."/>
            <person name="Jung H.S."/>
            <person name="Jeon C.O."/>
        </authorList>
    </citation>
    <scope>NUCLEOTIDE SEQUENCE [LARGE SCALE GENOMIC DNA]</scope>
    <source>
        <strain evidence="3 4">DP05</strain>
    </source>
</reference>
<dbReference type="InterPro" id="IPR010987">
    <property type="entry name" value="Glutathione-S-Trfase_C-like"/>
</dbReference>
<dbReference type="InterPro" id="IPR004046">
    <property type="entry name" value="GST_C"/>
</dbReference>
<evidence type="ECO:0000313" key="4">
    <source>
        <dbReference type="Proteomes" id="UP000476030"/>
    </source>
</evidence>
<dbReference type="PANTHER" id="PTHR43968:SF6">
    <property type="entry name" value="GLUTATHIONE S-TRANSFERASE OMEGA"/>
    <property type="match status" value="1"/>
</dbReference>